<dbReference type="STRING" id="41427.A0A182JMB1"/>
<dbReference type="VEuPathDB" id="VectorBase:AATE020743"/>
<dbReference type="EnsemblMetazoa" id="AATE020743-RA">
    <property type="protein sequence ID" value="AATE020743-PA.1"/>
    <property type="gene ID" value="AATE020743"/>
</dbReference>
<accession>A0A182JMB1</accession>
<sequence length="111" mass="12004">LANKRPNMDKGRHITRICFCLVAMVIITVPHGVISLPCTTGTNGQMVNTIGMRAPEGARSSPALVAPVVLRTDTDYVDSSPSVRTTSKVNTARRQYTVPQLFVSYGWGPMG</sequence>
<organism evidence="1">
    <name type="scientific">Anopheles atroparvus</name>
    <name type="common">European mosquito</name>
    <dbReference type="NCBI Taxonomy" id="41427"/>
    <lineage>
        <taxon>Eukaryota</taxon>
        <taxon>Metazoa</taxon>
        <taxon>Ecdysozoa</taxon>
        <taxon>Arthropoda</taxon>
        <taxon>Hexapoda</taxon>
        <taxon>Insecta</taxon>
        <taxon>Pterygota</taxon>
        <taxon>Neoptera</taxon>
        <taxon>Endopterygota</taxon>
        <taxon>Diptera</taxon>
        <taxon>Nematocera</taxon>
        <taxon>Culicoidea</taxon>
        <taxon>Culicidae</taxon>
        <taxon>Anophelinae</taxon>
        <taxon>Anopheles</taxon>
    </lineage>
</organism>
<evidence type="ECO:0000313" key="1">
    <source>
        <dbReference type="EnsemblMetazoa" id="AATE020743-PA.1"/>
    </source>
</evidence>
<dbReference type="AlphaFoldDB" id="A0A182JMB1"/>
<proteinExistence type="predicted"/>
<protein>
    <submittedName>
        <fullName evidence="1">Uncharacterized protein</fullName>
    </submittedName>
</protein>
<reference evidence="1" key="1">
    <citation type="submission" date="2022-08" db="UniProtKB">
        <authorList>
            <consortium name="EnsemblMetazoa"/>
        </authorList>
    </citation>
    <scope>IDENTIFICATION</scope>
    <source>
        <strain evidence="1">EBRO</strain>
    </source>
</reference>
<name>A0A182JMB1_ANOAO</name>